<feature type="region of interest" description="Disordered" evidence="1">
    <location>
        <begin position="1"/>
        <end position="61"/>
    </location>
</feature>
<proteinExistence type="predicted"/>
<reference evidence="2 3" key="1">
    <citation type="submission" date="2024-09" db="EMBL/GenBank/DDBJ databases">
        <title>Chromosome-scale assembly of Riccia sorocarpa.</title>
        <authorList>
            <person name="Paukszto L."/>
        </authorList>
    </citation>
    <scope>NUCLEOTIDE SEQUENCE [LARGE SCALE GENOMIC DNA]</scope>
    <source>
        <strain evidence="2">LP-2024</strain>
        <tissue evidence="2">Aerial parts of the thallus</tissue>
    </source>
</reference>
<dbReference type="EMBL" id="JBJQOH010000003">
    <property type="protein sequence ID" value="KAL3694681.1"/>
    <property type="molecule type" value="Genomic_DNA"/>
</dbReference>
<feature type="compositionally biased region" description="Polar residues" evidence="1">
    <location>
        <begin position="18"/>
        <end position="47"/>
    </location>
</feature>
<sequence length="528" mass="60804">MKEGKYDEGFEVVKSGRTRSSQSKSAERSNQGQSEINRFSILDQETSAAREKGEQDLSPKAVSLREVRNKTPHEVCSPRKREAAVRSSIDVVITKVSPEISSAERRLSLEAEKAIHEEEVEERMEEEIVGKESRGEGLECHSSNQGDSESNQQCDMWQDTEKTCESTHEWSESEQEWLRKAYKEVQEEAGVTGRRETEEAHSIGEKNPFKSHFSVMETKEITSSWGKRCSSDRVPVVMDVQLEEGSDRRRESYFKMNVDELRDPEVLKKISEVWGQETEPVCDDRRKWARGWFRAKQELKKVRKKKELRRKMEGDLEAEVLRCRSRFNGDSGTEEQAELLDAERRLKERELNDAKTWRLRSREKWLMVEEVPLRSFFTKLKAKWAKESMEMLTLDSGENTTDHEEILEGIHQFYQVLFSADVDSPERIAARDEVVALISTKLKEGESMSMSEVPSREEVERVIFGMKCKAPGHDGLTVEMIQKCWAFVGDSCISMIHAVWAKKGVLRSDCLAIIKLIHKGGDKKRLSN</sequence>
<feature type="compositionally biased region" description="Basic and acidic residues" evidence="1">
    <location>
        <begin position="126"/>
        <end position="139"/>
    </location>
</feature>
<keyword evidence="3" id="KW-1185">Reference proteome</keyword>
<feature type="compositionally biased region" description="Polar residues" evidence="1">
    <location>
        <begin position="141"/>
        <end position="155"/>
    </location>
</feature>
<feature type="compositionally biased region" description="Basic and acidic residues" evidence="1">
    <location>
        <begin position="48"/>
        <end position="61"/>
    </location>
</feature>
<accession>A0ABD3HUR6</accession>
<comment type="caution">
    <text evidence="2">The sequence shown here is derived from an EMBL/GenBank/DDBJ whole genome shotgun (WGS) entry which is preliminary data.</text>
</comment>
<evidence type="ECO:0000256" key="1">
    <source>
        <dbReference type="SAM" id="MobiDB-lite"/>
    </source>
</evidence>
<evidence type="ECO:0000313" key="2">
    <source>
        <dbReference type="EMBL" id="KAL3694681.1"/>
    </source>
</evidence>
<feature type="region of interest" description="Disordered" evidence="1">
    <location>
        <begin position="118"/>
        <end position="158"/>
    </location>
</feature>
<dbReference type="AlphaFoldDB" id="A0ABD3HUR6"/>
<evidence type="ECO:0000313" key="3">
    <source>
        <dbReference type="Proteomes" id="UP001633002"/>
    </source>
</evidence>
<name>A0ABD3HUR6_9MARC</name>
<gene>
    <name evidence="2" type="ORF">R1sor_008332</name>
</gene>
<organism evidence="2 3">
    <name type="scientific">Riccia sorocarpa</name>
    <dbReference type="NCBI Taxonomy" id="122646"/>
    <lineage>
        <taxon>Eukaryota</taxon>
        <taxon>Viridiplantae</taxon>
        <taxon>Streptophyta</taxon>
        <taxon>Embryophyta</taxon>
        <taxon>Marchantiophyta</taxon>
        <taxon>Marchantiopsida</taxon>
        <taxon>Marchantiidae</taxon>
        <taxon>Marchantiales</taxon>
        <taxon>Ricciaceae</taxon>
        <taxon>Riccia</taxon>
    </lineage>
</organism>
<evidence type="ECO:0008006" key="4">
    <source>
        <dbReference type="Google" id="ProtNLM"/>
    </source>
</evidence>
<dbReference type="Proteomes" id="UP001633002">
    <property type="component" value="Unassembled WGS sequence"/>
</dbReference>
<protein>
    <recommendedName>
        <fullName evidence="4">Trichohyalin-like</fullName>
    </recommendedName>
</protein>